<evidence type="ECO:0000256" key="9">
    <source>
        <dbReference type="SAM" id="Phobius"/>
    </source>
</evidence>
<dbReference type="PATRIC" id="fig|1423730.4.peg.1579"/>
<evidence type="ECO:0000256" key="7">
    <source>
        <dbReference type="ARBA" id="ARBA00023136"/>
    </source>
</evidence>
<comment type="function">
    <text evidence="8">The phosphoenolpyruvate-dependent sugar phosphotransferase system (PTS), a major carbohydrate active -transport system, catalyzes the phosphorylation of incoming sugar substrates concomitant with their translocation across the cell membrane.</text>
</comment>
<dbReference type="GO" id="GO:1901264">
    <property type="term" value="P:carbohydrate derivative transport"/>
    <property type="evidence" value="ECO:0007669"/>
    <property type="project" value="TreeGrafter"/>
</dbReference>
<comment type="subcellular location">
    <subcellularLocation>
        <location evidence="1">Cell membrane</location>
        <topology evidence="1">Multi-pass membrane protein</topology>
    </subcellularLocation>
</comment>
<feature type="domain" description="PTS EIIC type-3" evidence="10">
    <location>
        <begin position="26"/>
        <end position="436"/>
    </location>
</feature>
<dbReference type="PROSITE" id="PS51105">
    <property type="entry name" value="PTS_EIIC_TYPE_3"/>
    <property type="match status" value="1"/>
</dbReference>
<dbReference type="InterPro" id="IPR051088">
    <property type="entry name" value="PTS_Sugar-EIIC/EIIB"/>
</dbReference>
<evidence type="ECO:0000256" key="2">
    <source>
        <dbReference type="ARBA" id="ARBA00022448"/>
    </source>
</evidence>
<keyword evidence="12" id="KW-1185">Reference proteome</keyword>
<dbReference type="GO" id="GO:0008982">
    <property type="term" value="F:protein-N(PI)-phosphohistidine-sugar phosphotransferase activity"/>
    <property type="evidence" value="ECO:0007669"/>
    <property type="project" value="UniProtKB-UniRule"/>
</dbReference>
<keyword evidence="3 8" id="KW-1003">Cell membrane</keyword>
<evidence type="ECO:0000313" key="11">
    <source>
        <dbReference type="EMBL" id="KRN23307.1"/>
    </source>
</evidence>
<dbReference type="InterPro" id="IPR004501">
    <property type="entry name" value="PTS_EIIC_3"/>
</dbReference>
<feature type="transmembrane region" description="Helical" evidence="9">
    <location>
        <begin position="123"/>
        <end position="144"/>
    </location>
</feature>
<feature type="transmembrane region" description="Helical" evidence="9">
    <location>
        <begin position="390"/>
        <end position="410"/>
    </location>
</feature>
<evidence type="ECO:0000256" key="5">
    <source>
        <dbReference type="ARBA" id="ARBA00022692"/>
    </source>
</evidence>
<dbReference type="AlphaFoldDB" id="A0A0R2F7C0"/>
<keyword evidence="4 8" id="KW-0762">Sugar transport</keyword>
<organism evidence="11 12">
    <name type="scientific">Lacticaseibacillus camelliae DSM 22697 = JCM 13995</name>
    <dbReference type="NCBI Taxonomy" id="1423730"/>
    <lineage>
        <taxon>Bacteria</taxon>
        <taxon>Bacillati</taxon>
        <taxon>Bacillota</taxon>
        <taxon>Bacilli</taxon>
        <taxon>Lactobacillales</taxon>
        <taxon>Lactobacillaceae</taxon>
        <taxon>Lacticaseibacillus</taxon>
    </lineage>
</organism>
<keyword evidence="5 9" id="KW-0812">Transmembrane</keyword>
<evidence type="ECO:0000256" key="8">
    <source>
        <dbReference type="PIRNR" id="PIRNR006351"/>
    </source>
</evidence>
<sequence>MFYQYEKGGLFMAKETSSEKLQNNAFLNKFTEIAVKFGNLLYLRSLRDAFAVILPVFIIAGLGTMLNNTVFVWLFKGATLAKWQVFGNAITNGTLNVAGVLVAPMIGYCLAKNMNFDNGIAAAAMSLACTFIVMPQSVPLTTLAGKSVTVTGGYSTLWTGTQGMFGGIIVGLVATTIFVKLANVKKLQIHLGENIPPAVSASFSVLIPALILMSCFAIITALLSGIFNSDLIGLIKTWIQEPLRGFNTSLVGYCVIYFFANLLFTFGIHQTVLSGSLLDPLVLINMNQNMAAYAAHKAIPYIINTSFVSSFTLVGGSGSTISLIIAILLFSKVKSSRQVAALSLGPGIFNINEPMIFGYPIVFNLPMMIPFVLFPIIGTLIGYYATYFNLISRMVVLVPWTTPPIIGPWLATAGDWRAVVVQIIVIAVGVLLYLPFMKISERVAAQEAKMDEADSAEA</sequence>
<feature type="transmembrane region" description="Helical" evidence="9">
    <location>
        <begin position="307"/>
        <end position="330"/>
    </location>
</feature>
<feature type="transmembrane region" description="Helical" evidence="9">
    <location>
        <begin position="49"/>
        <end position="74"/>
    </location>
</feature>
<feature type="transmembrane region" description="Helical" evidence="9">
    <location>
        <begin position="94"/>
        <end position="111"/>
    </location>
</feature>
<feature type="transmembrane region" description="Helical" evidence="9">
    <location>
        <begin position="246"/>
        <end position="268"/>
    </location>
</feature>
<keyword evidence="2 8" id="KW-0813">Transport</keyword>
<dbReference type="PANTHER" id="PTHR33989">
    <property type="match status" value="1"/>
</dbReference>
<feature type="transmembrane region" description="Helical" evidence="9">
    <location>
        <begin position="361"/>
        <end position="383"/>
    </location>
</feature>
<evidence type="ECO:0000256" key="1">
    <source>
        <dbReference type="ARBA" id="ARBA00004651"/>
    </source>
</evidence>
<feature type="transmembrane region" description="Helical" evidence="9">
    <location>
        <begin position="164"/>
        <end position="182"/>
    </location>
</feature>
<name>A0A0R2F7C0_9LACO</name>
<dbReference type="EMBL" id="AYZJ01000028">
    <property type="protein sequence ID" value="KRN23307.1"/>
    <property type="molecule type" value="Genomic_DNA"/>
</dbReference>
<dbReference type="GO" id="GO:0009401">
    <property type="term" value="P:phosphoenolpyruvate-dependent sugar phosphotransferase system"/>
    <property type="evidence" value="ECO:0007669"/>
    <property type="project" value="InterPro"/>
</dbReference>
<accession>A0A0R2F7C0</accession>
<evidence type="ECO:0000313" key="12">
    <source>
        <dbReference type="Proteomes" id="UP000050865"/>
    </source>
</evidence>
<evidence type="ECO:0000256" key="3">
    <source>
        <dbReference type="ARBA" id="ARBA00022475"/>
    </source>
</evidence>
<feature type="transmembrane region" description="Helical" evidence="9">
    <location>
        <begin position="416"/>
        <end position="436"/>
    </location>
</feature>
<proteinExistence type="predicted"/>
<evidence type="ECO:0000256" key="4">
    <source>
        <dbReference type="ARBA" id="ARBA00022597"/>
    </source>
</evidence>
<comment type="caution">
    <text evidence="11">The sequence shown here is derived from an EMBL/GenBank/DDBJ whole genome shotgun (WGS) entry which is preliminary data.</text>
</comment>
<dbReference type="Proteomes" id="UP000050865">
    <property type="component" value="Unassembled WGS sequence"/>
</dbReference>
<dbReference type="Pfam" id="PF02378">
    <property type="entry name" value="PTS_EIIC"/>
    <property type="match status" value="1"/>
</dbReference>
<dbReference type="PIRSF" id="PIRSF006351">
    <property type="entry name" value="PTS_EIIC-Cellobiose"/>
    <property type="match status" value="1"/>
</dbReference>
<evidence type="ECO:0000259" key="10">
    <source>
        <dbReference type="PROSITE" id="PS51105"/>
    </source>
</evidence>
<dbReference type="GO" id="GO:0005886">
    <property type="term" value="C:plasma membrane"/>
    <property type="evidence" value="ECO:0007669"/>
    <property type="project" value="UniProtKB-SubCell"/>
</dbReference>
<dbReference type="PANTHER" id="PTHR33989:SF10">
    <property type="entry name" value="PERMEASE IIC COMPONENT"/>
    <property type="match status" value="1"/>
</dbReference>
<protein>
    <recommendedName>
        <fullName evidence="8">Permease IIC component</fullName>
    </recommendedName>
</protein>
<dbReference type="STRING" id="1423730.FC75_GL001507"/>
<gene>
    <name evidence="11" type="ORF">FC75_GL001507</name>
</gene>
<dbReference type="NCBIfam" id="TIGR00410">
    <property type="entry name" value="lacE"/>
    <property type="match status" value="1"/>
</dbReference>
<keyword evidence="7 8" id="KW-0472">Membrane</keyword>
<reference evidence="11 12" key="1">
    <citation type="journal article" date="2015" name="Genome Announc.">
        <title>Expanding the biotechnology potential of lactobacilli through comparative genomics of 213 strains and associated genera.</title>
        <authorList>
            <person name="Sun Z."/>
            <person name="Harris H.M."/>
            <person name="McCann A."/>
            <person name="Guo C."/>
            <person name="Argimon S."/>
            <person name="Zhang W."/>
            <person name="Yang X."/>
            <person name="Jeffery I.B."/>
            <person name="Cooney J.C."/>
            <person name="Kagawa T.F."/>
            <person name="Liu W."/>
            <person name="Song Y."/>
            <person name="Salvetti E."/>
            <person name="Wrobel A."/>
            <person name="Rasinkangas P."/>
            <person name="Parkhill J."/>
            <person name="Rea M.C."/>
            <person name="O'Sullivan O."/>
            <person name="Ritari J."/>
            <person name="Douillard F.P."/>
            <person name="Paul Ross R."/>
            <person name="Yang R."/>
            <person name="Briner A.E."/>
            <person name="Felis G.E."/>
            <person name="de Vos W.M."/>
            <person name="Barrangou R."/>
            <person name="Klaenhammer T.R."/>
            <person name="Caufield P.W."/>
            <person name="Cui Y."/>
            <person name="Zhang H."/>
            <person name="O'Toole P.W."/>
        </authorList>
    </citation>
    <scope>NUCLEOTIDE SEQUENCE [LARGE SCALE GENOMIC DNA]</scope>
    <source>
        <strain evidence="11 12">DSM 22697</strain>
    </source>
</reference>
<keyword evidence="6 9" id="KW-1133">Transmembrane helix</keyword>
<dbReference type="InterPro" id="IPR003352">
    <property type="entry name" value="PTS_EIIC"/>
</dbReference>
<feature type="transmembrane region" description="Helical" evidence="9">
    <location>
        <begin position="203"/>
        <end position="226"/>
    </location>
</feature>
<evidence type="ECO:0000256" key="6">
    <source>
        <dbReference type="ARBA" id="ARBA00022989"/>
    </source>
</evidence>
<dbReference type="InterPro" id="IPR004796">
    <property type="entry name" value="PTS_IIC_cello"/>
</dbReference>